<feature type="short sequence motif" description="Nuclear export signal" evidence="15">
    <location>
        <begin position="107"/>
        <end position="116"/>
    </location>
</feature>
<dbReference type="GO" id="GO:0003677">
    <property type="term" value="F:DNA binding"/>
    <property type="evidence" value="ECO:0007669"/>
    <property type="project" value="UniProtKB-UniRule"/>
</dbReference>
<evidence type="ECO:0000256" key="13">
    <source>
        <dbReference type="ARBA" id="ARBA00048988"/>
    </source>
</evidence>
<dbReference type="Pfam" id="PF00524">
    <property type="entry name" value="PPV_E1_N"/>
    <property type="match status" value="1"/>
</dbReference>
<evidence type="ECO:0000256" key="7">
    <source>
        <dbReference type="ARBA" id="ARBA00022801"/>
    </source>
</evidence>
<dbReference type="InterPro" id="IPR001177">
    <property type="entry name" value="PPV_DNA_helicase_E1_C"/>
</dbReference>
<evidence type="ECO:0000256" key="5">
    <source>
        <dbReference type="ARBA" id="ARBA00022705"/>
    </source>
</evidence>
<dbReference type="InterPro" id="IPR046935">
    <property type="entry name" value="PPV_E1_DBD_sf"/>
</dbReference>
<dbReference type="GO" id="GO:0005524">
    <property type="term" value="F:ATP binding"/>
    <property type="evidence" value="ECO:0007669"/>
    <property type="project" value="UniProtKB-UniRule"/>
</dbReference>
<evidence type="ECO:0000256" key="1">
    <source>
        <dbReference type="ARBA" id="ARBA00004147"/>
    </source>
</evidence>
<dbReference type="InterPro" id="IPR014000">
    <property type="entry name" value="PPV_DNA_helicase_E1_N"/>
</dbReference>
<evidence type="ECO:0000256" key="9">
    <source>
        <dbReference type="ARBA" id="ARBA00022840"/>
    </source>
</evidence>
<evidence type="ECO:0000256" key="15">
    <source>
        <dbReference type="HAMAP-Rule" id="MF_04000"/>
    </source>
</evidence>
<evidence type="ECO:0000313" key="21">
    <source>
        <dbReference type="EMBL" id="CAD1814330.1"/>
    </source>
</evidence>
<dbReference type="EMBL" id="LR861987">
    <property type="protein sequence ID" value="CAD1813932.1"/>
    <property type="molecule type" value="Genomic_DNA"/>
</dbReference>
<feature type="region of interest" description="DNA-binding region" evidence="15">
    <location>
        <begin position="183"/>
        <end position="349"/>
    </location>
</feature>
<comment type="PTM">
    <text evidence="15">Sumoylated.</text>
</comment>
<dbReference type="EC" id="5.6.2.4" evidence="15 16"/>
<proteinExistence type="inferred from homology"/>
<evidence type="ECO:0000256" key="17">
    <source>
        <dbReference type="SAM" id="MobiDB-lite"/>
    </source>
</evidence>
<evidence type="ECO:0000256" key="3">
    <source>
        <dbReference type="ARBA" id="ARBA00022553"/>
    </source>
</evidence>
<accession>A0A159DX98</accession>
<evidence type="ECO:0000256" key="10">
    <source>
        <dbReference type="ARBA" id="ARBA00023125"/>
    </source>
</evidence>
<keyword evidence="8 15" id="KW-0347">Helicase</keyword>
<keyword evidence="5 15" id="KW-0235">DNA replication</keyword>
<dbReference type="Pfam" id="PF20450">
    <property type="entry name" value="PPV_E1_DBD"/>
    <property type="match status" value="1"/>
</dbReference>
<keyword evidence="4 15" id="KW-1048">Host nucleus</keyword>
<feature type="region of interest" description="Disordered" evidence="17">
    <location>
        <begin position="31"/>
        <end position="54"/>
    </location>
</feature>
<keyword evidence="15" id="KW-1017">Isopeptide bond</keyword>
<feature type="short sequence motif" description="Nuclear localization signal" evidence="15">
    <location>
        <begin position="89"/>
        <end position="91"/>
    </location>
</feature>
<dbReference type="PIRSF" id="PIRSF003383">
    <property type="entry name" value="Rep_E1_papillomaV"/>
    <property type="match status" value="1"/>
</dbReference>
<comment type="catalytic activity">
    <reaction evidence="12 15">
        <text>Couples ATP hydrolysis with the unwinding of duplex DNA by translocating in the 3'-5' direction.</text>
        <dbReference type="EC" id="5.6.2.4"/>
    </reaction>
</comment>
<keyword evidence="2 15" id="KW-0244">Early protein</keyword>
<evidence type="ECO:0000313" key="19">
    <source>
        <dbReference type="EMBL" id="ALT55100.1"/>
    </source>
</evidence>
<evidence type="ECO:0000256" key="2">
    <source>
        <dbReference type="ARBA" id="ARBA00022518"/>
    </source>
</evidence>
<dbReference type="InterPro" id="IPR016393">
    <property type="entry name" value="Rep_E1_papillomaV"/>
</dbReference>
<feature type="compositionally biased region" description="Acidic residues" evidence="17">
    <location>
        <begin position="39"/>
        <end position="48"/>
    </location>
</feature>
<evidence type="ECO:0000313" key="22">
    <source>
        <dbReference type="Proteomes" id="UP000133280"/>
    </source>
</evidence>
<comment type="subcellular location">
    <subcellularLocation>
        <location evidence="1 15">Host nucleus</location>
    </subcellularLocation>
</comment>
<comment type="similarity">
    <text evidence="15 16">Belongs to the papillomaviridae E1 protein family.</text>
</comment>
<dbReference type="GO" id="GO:0043138">
    <property type="term" value="F:3'-5' DNA helicase activity"/>
    <property type="evidence" value="ECO:0007669"/>
    <property type="project" value="UniProtKB-UniRule"/>
</dbReference>
<name>A0A159DX98_9PAPI</name>
<dbReference type="Pfam" id="PF00519">
    <property type="entry name" value="PPV_E1_C"/>
    <property type="match status" value="1"/>
</dbReference>
<dbReference type="Proteomes" id="UP000133280">
    <property type="component" value="Genome"/>
</dbReference>
<feature type="modified residue" description="Phosphoserine; by host" evidence="15">
    <location>
        <position position="108"/>
    </location>
</feature>
<dbReference type="InterPro" id="IPR046832">
    <property type="entry name" value="PPV_E1_DBD"/>
</dbReference>
<keyword evidence="10 15" id="KW-0238">DNA-binding</keyword>
<feature type="cross-link" description="Glycyl lysine isopeptide (Lys-Gly) (interchain with G-Cter in SUMO)" evidence="15">
    <location>
        <position position="555"/>
    </location>
</feature>
<dbReference type="Gene3D" id="1.10.10.510">
    <property type="entry name" value="Zinc finger, large T-antigen D1 domain"/>
    <property type="match status" value="1"/>
</dbReference>
<protein>
    <recommendedName>
        <fullName evidence="15 16">Replication protein E1</fullName>
        <ecNumber evidence="15 16">5.6.2.4</ecNumber>
    </recommendedName>
    <alternativeName>
        <fullName evidence="15">ATP-dependent helicase E1</fullName>
    </alternativeName>
    <alternativeName>
        <fullName evidence="15">DNA 3'-5' helicase E1</fullName>
    </alternativeName>
</protein>
<gene>
    <name evidence="15" type="primary">E1</name>
</gene>
<dbReference type="SUPFAM" id="SSF52540">
    <property type="entry name" value="P-loop containing nucleoside triphosphate hydrolases"/>
    <property type="match status" value="1"/>
</dbReference>
<feature type="region of interest" description="Disordered" evidence="17">
    <location>
        <begin position="146"/>
        <end position="180"/>
    </location>
</feature>
<reference evidence="19 22" key="1">
    <citation type="journal article" date="2016" name="Virology">
        <title>Identification of novel human papillomavirus lineages and sublineages in HIV/HPV-coinfected pregnant women by next-generation sequencing.</title>
        <authorList>
            <person name="Siqueira J.D."/>
            <person name="Alves B.M."/>
            <person name="Prellwitz I.M."/>
            <person name="Furtado C."/>
            <person name="Meyrelles A.R."/>
            <person name="Machado E.S."/>
            <person name="Seuanez H.N."/>
            <person name="Soares M.A."/>
            <person name="Soares E.A."/>
        </authorList>
    </citation>
    <scope>NUCLEOTIDE SEQUENCE [LARGE SCALE GENOMIC DNA]</scope>
    <source>
        <strain evidence="19">118B.90</strain>
    </source>
</reference>
<keyword evidence="7 15" id="KW-0378">Hydrolase</keyword>
<evidence type="ECO:0000259" key="18">
    <source>
        <dbReference type="PROSITE" id="PS51206"/>
    </source>
</evidence>
<dbReference type="GO" id="GO:0016817">
    <property type="term" value="F:hydrolase activity, acting on acid anhydrides"/>
    <property type="evidence" value="ECO:0007669"/>
    <property type="project" value="InterPro"/>
</dbReference>
<dbReference type="SUPFAM" id="SSF55464">
    <property type="entry name" value="Origin of replication-binding domain, RBD-like"/>
    <property type="match status" value="1"/>
</dbReference>
<dbReference type="Gene3D" id="3.40.1310.10">
    <property type="match status" value="1"/>
</dbReference>
<feature type="binding site" evidence="15">
    <location>
        <begin position="474"/>
        <end position="481"/>
    </location>
    <ligand>
        <name>ATP</name>
        <dbReference type="ChEBI" id="CHEBI:30616"/>
    </ligand>
</feature>
<dbReference type="InterPro" id="IPR037102">
    <property type="entry name" value="Znf_lg_T-Ag_D1_dom_sf"/>
</dbReference>
<comment type="PTM">
    <text evidence="15">Phosphorylated.</text>
</comment>
<evidence type="ECO:0000256" key="14">
    <source>
        <dbReference type="ARBA" id="ARBA00093297"/>
    </source>
</evidence>
<evidence type="ECO:0000256" key="8">
    <source>
        <dbReference type="ARBA" id="ARBA00022806"/>
    </source>
</evidence>
<dbReference type="EMBL" id="LR862048">
    <property type="protein sequence ID" value="CAD1814330.1"/>
    <property type="molecule type" value="Genomic_DNA"/>
</dbReference>
<comment type="function">
    <text evidence="16">ATP-dependent DNA helicase required for initiation of viral DNA replication. It forms a complex with the viral E2 protein. The E1-E2 complex binds to the replication origin which contains binding sites for both proteins.</text>
</comment>
<reference evidence="20" key="2">
    <citation type="submission" date="2020-07" db="EMBL/GenBank/DDBJ databases">
        <authorList>
            <person name="Wienecke-Baldacchino K A."/>
        </authorList>
    </citation>
    <scope>NUCLEOTIDE SEQUENCE</scope>
    <source>
        <strain evidence="20">LNS6249536_HPV90</strain>
        <strain evidence="21">LNS8120288_HPV90</strain>
    </source>
</reference>
<dbReference type="PROSITE" id="PS51206">
    <property type="entry name" value="SF3_HELICASE_1"/>
    <property type="match status" value="1"/>
</dbReference>
<evidence type="ECO:0000256" key="4">
    <source>
        <dbReference type="ARBA" id="ARBA00022562"/>
    </source>
</evidence>
<evidence type="ECO:0000256" key="6">
    <source>
        <dbReference type="ARBA" id="ARBA00022741"/>
    </source>
</evidence>
<keyword evidence="9 15" id="KW-0067">ATP-binding</keyword>
<keyword evidence="15" id="KW-0832">Ubl conjugation</keyword>
<comment type="function">
    <text evidence="14 15">ATP-dependent DNA 3'-5' helicase required for initiation of viral DNA replication. It forms a complex with the viral E2 protein. The E1-E2 complex binds to the replication origin which contains binding sites for both proteins. During the initial step, a dimer of E1 interacts with a dimer of protein E2 leading to a complex that binds the viral origin of replication with high specificity. Then, a second dimer of E1 displaces the E2 dimer in an ATP-dependent manner to form the E1 tetramer. Following this, two E1 monomers are added to each half of the site, which results in the formation of two E1 trimers on the viral ori. Subsequently, two hexamers will be created. The double hexamer acts as a bi-directional helicase machinery and unwinds the viral DNA and then recruits the host DNA polymerase to start replication.</text>
</comment>
<comment type="subunit">
    <text evidence="15">Can form hexamers. Interacts with E2 protein; this interaction increases E1 DNA binding specificity. Interacts with host DNA polymerase subunit POLA2. Interacts with host single stranded DNA-binding protein RPA1. Interacts with host TOP1; this interaction stimulates the enzymatic activity of TOP1.</text>
</comment>
<comment type="catalytic activity">
    <reaction evidence="13 15 16">
        <text>ATP + H2O = ADP + phosphate + H(+)</text>
        <dbReference type="Rhea" id="RHEA:13065"/>
        <dbReference type="ChEBI" id="CHEBI:15377"/>
        <dbReference type="ChEBI" id="CHEBI:15378"/>
        <dbReference type="ChEBI" id="CHEBI:30616"/>
        <dbReference type="ChEBI" id="CHEBI:43474"/>
        <dbReference type="ChEBI" id="CHEBI:456216"/>
        <dbReference type="EC" id="5.6.2.4"/>
    </reaction>
</comment>
<feature type="domain" description="SF3 helicase" evidence="18">
    <location>
        <begin position="448"/>
        <end position="598"/>
    </location>
</feature>
<keyword evidence="3 15" id="KW-0597">Phosphoprotein</keyword>
<dbReference type="InterPro" id="IPR027417">
    <property type="entry name" value="P-loop_NTPase"/>
</dbReference>
<evidence type="ECO:0000313" key="20">
    <source>
        <dbReference type="EMBL" id="CAD1813932.1"/>
    </source>
</evidence>
<evidence type="ECO:0000256" key="11">
    <source>
        <dbReference type="ARBA" id="ARBA00023235"/>
    </source>
</evidence>
<dbReference type="EMBL" id="KU298946">
    <property type="protein sequence ID" value="ALT55100.1"/>
    <property type="molecule type" value="Genomic_DNA"/>
</dbReference>
<dbReference type="Gene3D" id="3.40.50.300">
    <property type="entry name" value="P-loop containing nucleotide triphosphate hydrolases"/>
    <property type="match status" value="1"/>
</dbReference>
<keyword evidence="6 15" id="KW-0547">Nucleotide-binding</keyword>
<dbReference type="InterPro" id="IPR014015">
    <property type="entry name" value="Helicase_SF3_DNA-vir"/>
</dbReference>
<dbReference type="GO" id="GO:0006260">
    <property type="term" value="P:DNA replication"/>
    <property type="evidence" value="ECO:0007669"/>
    <property type="project" value="UniProtKB-UniRule"/>
</dbReference>
<sequence length="646" mass="72578">MADGEGTNNGDDSEEGRSACGWFWVEATVDRTTGQQISSDEDEEDGDSGQDMVDFIDNSRHPGDGQEVALELYRQQEAQDDEAFVQALKRKYLASPLAAGVCVDKDLSPRLDAITLGRSSQKAKRRLFELQDSGYGNTQVDIDATEDQVVGESRGGAGTGGVQETEEEERQGGDGAPGAVTAPAQSGTDAILSLLKTSNLRATLLGKFKDIYGLSFMELARQFKSNRTTCLDWVICAFGVYCTVAEGVKTLIQQHCQYAHIQVQTSNWGMVVLMLVRYNCAKNRDTVAKCMGRLLNIPEQHMLIEPPKIRHPAAALYWYKAGMGNASEIIGETPEWIVRQTVVGHSLEECQFQLSVMVQWAYDHDITDESILAYEYAKLADVDGNAAAFLASNCQAKYVKDACTMCRHYKRAEQAQMTMSEWIRFRSAKISEEGDWRPIVRFLRHHDIEFITFVISLKNFLKGIPKKCCIVIYGPADTGKSYFCMSLLRFLGGVVISYANSTSHFWLQPLCDAKIGLIDDVTPQCWSYIDTYLRNALDGNQVCIDRKHRPLLQLKCPPLLMTTNTNPLEEDRWKFLRSRLQLFTFPNAFPVNQKGDPLYTLNDANWKCFFQRLWARLDLHEQDDQEDNGDIGQPFKCVPGEVARTV</sequence>
<evidence type="ECO:0000256" key="16">
    <source>
        <dbReference type="PIRNR" id="PIRNR003383"/>
    </source>
</evidence>
<dbReference type="GO" id="GO:0042025">
    <property type="term" value="C:host cell nucleus"/>
    <property type="evidence" value="ECO:0007669"/>
    <property type="project" value="UniProtKB-SubCell"/>
</dbReference>
<keyword evidence="11 15" id="KW-0413">Isomerase</keyword>
<feature type="modified residue" description="Phosphoserine; by host" evidence="15">
    <location>
        <position position="95"/>
    </location>
</feature>
<evidence type="ECO:0000256" key="12">
    <source>
        <dbReference type="ARBA" id="ARBA00034617"/>
    </source>
</evidence>
<dbReference type="HAMAP" id="MF_04000">
    <property type="entry name" value="PPV_E1"/>
    <property type="match status" value="1"/>
</dbReference>
<organism evidence="19 22">
    <name type="scientific">Human papillomavirus type 90</name>
    <dbReference type="NCBI Taxonomy" id="333769"/>
    <lineage>
        <taxon>Viruses</taxon>
        <taxon>Monodnaviria</taxon>
        <taxon>Shotokuvirae</taxon>
        <taxon>Cossaviricota</taxon>
        <taxon>Papovaviricetes</taxon>
        <taxon>Zurhausenvirales</taxon>
        <taxon>Papillomaviridae</taxon>
        <taxon>Firstpapillomavirinae</taxon>
        <taxon>Alphapapillomavirus</taxon>
        <taxon>Alphapapillomavirus 14</taxon>
    </lineage>
</organism>
<comment type="caution">
    <text evidence="15">Lacks conserved residue(s) required for the propagation of feature annotation.</text>
</comment>